<dbReference type="InterPro" id="IPR020846">
    <property type="entry name" value="MFS_dom"/>
</dbReference>
<evidence type="ECO:0000256" key="1">
    <source>
        <dbReference type="ARBA" id="ARBA00004651"/>
    </source>
</evidence>
<feature type="transmembrane region" description="Helical" evidence="7">
    <location>
        <begin position="247"/>
        <end position="266"/>
    </location>
</feature>
<dbReference type="Pfam" id="PF07690">
    <property type="entry name" value="MFS_1"/>
    <property type="match status" value="1"/>
</dbReference>
<feature type="transmembrane region" description="Helical" evidence="7">
    <location>
        <begin position="124"/>
        <end position="145"/>
    </location>
</feature>
<keyword evidence="4 7" id="KW-0812">Transmembrane</keyword>
<dbReference type="Gene3D" id="1.20.1250.20">
    <property type="entry name" value="MFS general substrate transporter like domains"/>
    <property type="match status" value="1"/>
</dbReference>
<evidence type="ECO:0000256" key="2">
    <source>
        <dbReference type="ARBA" id="ARBA00022448"/>
    </source>
</evidence>
<evidence type="ECO:0000256" key="3">
    <source>
        <dbReference type="ARBA" id="ARBA00022475"/>
    </source>
</evidence>
<keyword evidence="5 7" id="KW-1133">Transmembrane helix</keyword>
<name>A0ABQ5XSN8_9GAMM</name>
<dbReference type="SUPFAM" id="SSF103473">
    <property type="entry name" value="MFS general substrate transporter"/>
    <property type="match status" value="1"/>
</dbReference>
<feature type="transmembrane region" description="Helical" evidence="7">
    <location>
        <begin position="185"/>
        <end position="203"/>
    </location>
</feature>
<protein>
    <submittedName>
        <fullName evidence="9">MFS transporter</fullName>
    </submittedName>
</protein>
<dbReference type="InterPro" id="IPR036259">
    <property type="entry name" value="MFS_trans_sf"/>
</dbReference>
<reference evidence="10" key="1">
    <citation type="journal article" date="2019" name="Int. J. Syst. Evol. Microbiol.">
        <title>The Global Catalogue of Microorganisms (GCM) 10K type strain sequencing project: providing services to taxonomists for standard genome sequencing and annotation.</title>
        <authorList>
            <consortium name="The Broad Institute Genomics Platform"/>
            <consortium name="The Broad Institute Genome Sequencing Center for Infectious Disease"/>
            <person name="Wu L."/>
            <person name="Ma J."/>
        </authorList>
    </citation>
    <scope>NUCLEOTIDE SEQUENCE [LARGE SCALE GENOMIC DNA]</scope>
    <source>
        <strain evidence="10">NBRC 111980</strain>
    </source>
</reference>
<dbReference type="PROSITE" id="PS50850">
    <property type="entry name" value="MFS"/>
    <property type="match status" value="1"/>
</dbReference>
<evidence type="ECO:0000256" key="5">
    <source>
        <dbReference type="ARBA" id="ARBA00022989"/>
    </source>
</evidence>
<keyword evidence="6 7" id="KW-0472">Membrane</keyword>
<evidence type="ECO:0000256" key="6">
    <source>
        <dbReference type="ARBA" id="ARBA00023136"/>
    </source>
</evidence>
<dbReference type="CDD" id="cd17503">
    <property type="entry name" value="MFS_LmrB_MDR_like"/>
    <property type="match status" value="1"/>
</dbReference>
<evidence type="ECO:0000259" key="8">
    <source>
        <dbReference type="PROSITE" id="PS50850"/>
    </source>
</evidence>
<feature type="transmembrane region" description="Helical" evidence="7">
    <location>
        <begin position="317"/>
        <end position="340"/>
    </location>
</feature>
<keyword evidence="10" id="KW-1185">Reference proteome</keyword>
<dbReference type="InterPro" id="IPR011701">
    <property type="entry name" value="MFS"/>
</dbReference>
<accession>A0ABQ5XSN8</accession>
<evidence type="ECO:0000313" key="10">
    <source>
        <dbReference type="Proteomes" id="UP001156670"/>
    </source>
</evidence>
<feature type="transmembrane region" description="Helical" evidence="7">
    <location>
        <begin position="376"/>
        <end position="401"/>
    </location>
</feature>
<feature type="domain" description="Major facilitator superfamily (MFS) profile" evidence="8">
    <location>
        <begin position="33"/>
        <end position="475"/>
    </location>
</feature>
<organism evidence="9 10">
    <name type="scientific">Dyella acidisoli</name>
    <dbReference type="NCBI Taxonomy" id="1867834"/>
    <lineage>
        <taxon>Bacteria</taxon>
        <taxon>Pseudomonadati</taxon>
        <taxon>Pseudomonadota</taxon>
        <taxon>Gammaproteobacteria</taxon>
        <taxon>Lysobacterales</taxon>
        <taxon>Rhodanobacteraceae</taxon>
        <taxon>Dyella</taxon>
    </lineage>
</organism>
<keyword evidence="2" id="KW-0813">Transport</keyword>
<evidence type="ECO:0000256" key="4">
    <source>
        <dbReference type="ARBA" id="ARBA00022692"/>
    </source>
</evidence>
<comment type="caution">
    <text evidence="9">The sequence shown here is derived from an EMBL/GenBank/DDBJ whole genome shotgun (WGS) entry which is preliminary data.</text>
</comment>
<dbReference type="PANTHER" id="PTHR42718:SF46">
    <property type="entry name" value="BLR6921 PROTEIN"/>
    <property type="match status" value="1"/>
</dbReference>
<gene>
    <name evidence="9" type="ORF">GCM10007901_38540</name>
</gene>
<sequence>MPSSSAASSTTVATAMTDEAASSLPSREHYSGLIWLVSAAFFMQALDSTIVNTAVPAIASALNESPLNMRSALTSYVLTLAILIPASPWLCDRFGTRRVFGVAIGVFAIGSLLCGVSQTLPELVIARVLQGCGGAALMPVGRYVLARSIDKRDFVQVMSTVATFGLLGSVLGPLLGGALVEYTNWRLIFLLNVPVGIVGLWLNQREMPEYRLDTANRFDLFGFLLFAASSALLLTASEFASDETIRWGAMGALVLLAIAFGAAYVWHSRRTDHPVADLSLLRVRSVWVSLSGNLLTRLGVSGMFLLIVLFLQVGCGWSPLMAGLMMVPQALGSISAKWLVNRMLIRLGYRRLLFGNTLIVAVLLAMFALLGPHTPMMLTALLVFVYGGFMGMQYTVMNTLIYTDLDIKHASMASSMASTTQYLSMSFGIALATLLMQTLLHGQDSHAYVVAFRWTVIVLAVITAVASRVFAKLDKISPTARSVSSSA</sequence>
<keyword evidence="3" id="KW-1003">Cell membrane</keyword>
<feature type="transmembrane region" description="Helical" evidence="7">
    <location>
        <begin position="71"/>
        <end position="91"/>
    </location>
</feature>
<feature type="transmembrane region" description="Helical" evidence="7">
    <location>
        <begin position="215"/>
        <end position="235"/>
    </location>
</feature>
<dbReference type="PRINTS" id="PR01036">
    <property type="entry name" value="TCRTETB"/>
</dbReference>
<feature type="transmembrane region" description="Helical" evidence="7">
    <location>
        <begin position="352"/>
        <end position="370"/>
    </location>
</feature>
<evidence type="ECO:0000313" key="9">
    <source>
        <dbReference type="EMBL" id="GLQ94901.1"/>
    </source>
</evidence>
<feature type="transmembrane region" description="Helical" evidence="7">
    <location>
        <begin position="157"/>
        <end position="179"/>
    </location>
</feature>
<dbReference type="Proteomes" id="UP001156670">
    <property type="component" value="Unassembled WGS sequence"/>
</dbReference>
<dbReference type="EMBL" id="BSOB01000050">
    <property type="protein sequence ID" value="GLQ94901.1"/>
    <property type="molecule type" value="Genomic_DNA"/>
</dbReference>
<proteinExistence type="predicted"/>
<dbReference type="Gene3D" id="1.20.1720.10">
    <property type="entry name" value="Multidrug resistance protein D"/>
    <property type="match status" value="1"/>
</dbReference>
<feature type="transmembrane region" description="Helical" evidence="7">
    <location>
        <begin position="286"/>
        <end position="311"/>
    </location>
</feature>
<comment type="subcellular location">
    <subcellularLocation>
        <location evidence="1">Cell membrane</location>
        <topology evidence="1">Multi-pass membrane protein</topology>
    </subcellularLocation>
</comment>
<evidence type="ECO:0000256" key="7">
    <source>
        <dbReference type="SAM" id="Phobius"/>
    </source>
</evidence>
<feature type="transmembrane region" description="Helical" evidence="7">
    <location>
        <begin position="98"/>
        <end position="118"/>
    </location>
</feature>
<dbReference type="RefSeq" id="WP_284322585.1">
    <property type="nucleotide sequence ID" value="NZ_BSOB01000050.1"/>
</dbReference>
<feature type="transmembrane region" description="Helical" evidence="7">
    <location>
        <begin position="422"/>
        <end position="440"/>
    </location>
</feature>
<dbReference type="PANTHER" id="PTHR42718">
    <property type="entry name" value="MAJOR FACILITATOR SUPERFAMILY MULTIDRUG TRANSPORTER MFSC"/>
    <property type="match status" value="1"/>
</dbReference>
<feature type="transmembrane region" description="Helical" evidence="7">
    <location>
        <begin position="452"/>
        <end position="471"/>
    </location>
</feature>